<dbReference type="InterPro" id="IPR011009">
    <property type="entry name" value="Kinase-like_dom_sf"/>
</dbReference>
<keyword evidence="2 5" id="KW-0547">Nucleotide-binding</keyword>
<accession>A0A0K1QC00</accession>
<keyword evidence="4 5" id="KW-0067">ATP-binding</keyword>
<dbReference type="SUPFAM" id="SSF56112">
    <property type="entry name" value="Protein kinase-like (PK-like)"/>
    <property type="match status" value="1"/>
</dbReference>
<evidence type="ECO:0000256" key="5">
    <source>
        <dbReference type="PROSITE-ProRule" id="PRU10141"/>
    </source>
</evidence>
<organism evidence="8 9">
    <name type="scientific">Labilithrix luteola</name>
    <dbReference type="NCBI Taxonomy" id="1391654"/>
    <lineage>
        <taxon>Bacteria</taxon>
        <taxon>Pseudomonadati</taxon>
        <taxon>Myxococcota</taxon>
        <taxon>Polyangia</taxon>
        <taxon>Polyangiales</taxon>
        <taxon>Labilitrichaceae</taxon>
        <taxon>Labilithrix</taxon>
    </lineage>
</organism>
<evidence type="ECO:0000256" key="4">
    <source>
        <dbReference type="ARBA" id="ARBA00022840"/>
    </source>
</evidence>
<dbReference type="GO" id="GO:0005524">
    <property type="term" value="F:ATP binding"/>
    <property type="evidence" value="ECO:0007669"/>
    <property type="project" value="UniProtKB-UniRule"/>
</dbReference>
<dbReference type="Gene3D" id="1.10.510.10">
    <property type="entry name" value="Transferase(Phosphotransferase) domain 1"/>
    <property type="match status" value="1"/>
</dbReference>
<evidence type="ECO:0000313" key="9">
    <source>
        <dbReference type="Proteomes" id="UP000064967"/>
    </source>
</evidence>
<dbReference type="CDD" id="cd14014">
    <property type="entry name" value="STKc_PknB_like"/>
    <property type="match status" value="1"/>
</dbReference>
<feature type="domain" description="Protein kinase" evidence="7">
    <location>
        <begin position="844"/>
        <end position="1118"/>
    </location>
</feature>
<name>A0A0K1QC00_9BACT</name>
<dbReference type="EMBL" id="CP012333">
    <property type="protein sequence ID" value="AKV02960.1"/>
    <property type="molecule type" value="Genomic_DNA"/>
</dbReference>
<evidence type="ECO:0000256" key="2">
    <source>
        <dbReference type="ARBA" id="ARBA00022741"/>
    </source>
</evidence>
<proteinExistence type="predicted"/>
<dbReference type="PROSITE" id="PS50011">
    <property type="entry name" value="PROTEIN_KINASE_DOM"/>
    <property type="match status" value="1"/>
</dbReference>
<dbReference type="Proteomes" id="UP000064967">
    <property type="component" value="Chromosome"/>
</dbReference>
<dbReference type="PANTHER" id="PTHR43289">
    <property type="entry name" value="MITOGEN-ACTIVATED PROTEIN KINASE KINASE KINASE 20-RELATED"/>
    <property type="match status" value="1"/>
</dbReference>
<feature type="region of interest" description="Disordered" evidence="6">
    <location>
        <begin position="639"/>
        <end position="668"/>
    </location>
</feature>
<keyword evidence="1" id="KW-0808">Transferase</keyword>
<evidence type="ECO:0000313" key="8">
    <source>
        <dbReference type="EMBL" id="AKV02960.1"/>
    </source>
</evidence>
<keyword evidence="9" id="KW-1185">Reference proteome</keyword>
<evidence type="ECO:0000259" key="7">
    <source>
        <dbReference type="PROSITE" id="PS50011"/>
    </source>
</evidence>
<reference evidence="8 9" key="1">
    <citation type="submission" date="2015-08" db="EMBL/GenBank/DDBJ databases">
        <authorList>
            <person name="Babu N.S."/>
            <person name="Beckwith C.J."/>
            <person name="Beseler K.G."/>
            <person name="Brison A."/>
            <person name="Carone J.V."/>
            <person name="Caskin T.P."/>
            <person name="Diamond M."/>
            <person name="Durham M.E."/>
            <person name="Foxe J.M."/>
            <person name="Go M."/>
            <person name="Henderson B.A."/>
            <person name="Jones I.B."/>
            <person name="McGettigan J.A."/>
            <person name="Micheletti S.J."/>
            <person name="Nasrallah M.E."/>
            <person name="Ortiz D."/>
            <person name="Piller C.R."/>
            <person name="Privatt S.R."/>
            <person name="Schneider S.L."/>
            <person name="Sharp S."/>
            <person name="Smith T.C."/>
            <person name="Stanton J.D."/>
            <person name="Ullery H.E."/>
            <person name="Wilson R.J."/>
            <person name="Serrano M.G."/>
            <person name="Buck G."/>
            <person name="Lee V."/>
            <person name="Wang Y."/>
            <person name="Carvalho R."/>
            <person name="Voegtly L."/>
            <person name="Shi R."/>
            <person name="Duckworth R."/>
            <person name="Johnson A."/>
            <person name="Loviza R."/>
            <person name="Walstead R."/>
            <person name="Shah Z."/>
            <person name="Kiflezghi M."/>
            <person name="Wade K."/>
            <person name="Ball S.L."/>
            <person name="Bradley K.W."/>
            <person name="Asai D.J."/>
            <person name="Bowman C.A."/>
            <person name="Russell D.A."/>
            <person name="Pope W.H."/>
            <person name="Jacobs-Sera D."/>
            <person name="Hendrix R.W."/>
            <person name="Hatfull G.F."/>
        </authorList>
    </citation>
    <scope>NUCLEOTIDE SEQUENCE [LARGE SCALE GENOMIC DNA]</scope>
    <source>
        <strain evidence="8 9">DSM 27648</strain>
    </source>
</reference>
<feature type="binding site" evidence="5">
    <location>
        <position position="878"/>
    </location>
    <ligand>
        <name>ATP</name>
        <dbReference type="ChEBI" id="CHEBI:30616"/>
    </ligand>
</feature>
<evidence type="ECO:0000256" key="6">
    <source>
        <dbReference type="SAM" id="MobiDB-lite"/>
    </source>
</evidence>
<keyword evidence="8" id="KW-0723">Serine/threonine-protein kinase</keyword>
<sequence>MLWRQAMAALSRTSADGGPGPLEGLHPDVLLKGVQVALEGGLVDDLDWLAPQAAGVALYSLAAALPVGSEQRELGRRVLSRMLAANAETFTAMATIMAQTAGKGLSSPAIRARVALVCELPVSHGIADGPLALALVSRREYAREWVATPSTRSLPARRLAAKILERAAREAARRAQMGDAHALRAFASDTVRGAYVRLLADRESLVWRYVAVARGLCAPWMPELKQQILDGLREALSPTEWRRATASLAALAAVQPGEALKIMQGLVKRGFFTLEDPASASAFVWGIPRAIEAEPEAATKLLDLLLSVATPEVGEAIGELRFEYGASRAVERAAAKALELVRSEKAKPRGGDDGADALHHEIARDLEGSRREDEPLRVQASMALDAFATEGALGAYTRARDTVMAARGGMDALAAVARDDDAEGRTGSMARRTSMAVLRDLDAALLERPIVADLLKLGGSTEQVRGVEDALDAIRERLAEWIVACETPDEVSAPGMNPRHATLRLRRLRALLHLVDGDLGEGATMSEPVSRPRGESGEGADVQRAKRLRALWLRTVKALLEHFDQQPAPVLKRTLLAALARALDALVRLGVCDVVDALLVLAQRIKTTEEFDTLAEASMDPDLRHVLVRYAQFLRETDGQKPIAKKPSDPKDSVYPPSIAPPPGSPTEQRLKAFEELANELAPEASARSEALRTVFVRLHAALVSIVHAGSLRALATSDASDPDVLGNVETWASALVQMSVGARGRLDPELPTMALSPPQPKLLSMVVSRVLAGAELSLVEEALGPAIDELMTGLPVGIARLVASILWSLVELPIERPSRAGVAMMVGEQLPAWLPARRTIGGFYVVRALGVGGTASVFVVNRVEDRHEQGAERFALKVPDYTATAARSVSQDEFLKLFREEASALIMLPNHVNLARFVTFDLAARPLPILVMELVEGVTLERVIGSRTFDMKRCLKALDDVLAGLVAMHSVGLGHLDLKPSNVLLRRGEQAVLVDFGLAGRKIRPGCGTGPYGSPEVWGVVPDNVVPSPMAADIYSFGCLAFEMLTGKVLFDAPNEVTQITMHVSHDGAPLPMRSLIANPEVGPLAEVLVPTLRRDPRHRPTAEELRNDIRAVASMVEEARWPVSLGGNRAE</sequence>
<dbReference type="PROSITE" id="PS00108">
    <property type="entry name" value="PROTEIN_KINASE_ST"/>
    <property type="match status" value="1"/>
</dbReference>
<dbReference type="PATRIC" id="fig|1391654.3.peg.9746"/>
<dbReference type="STRING" id="1391654.AKJ09_09623"/>
<dbReference type="GO" id="GO:0004674">
    <property type="term" value="F:protein serine/threonine kinase activity"/>
    <property type="evidence" value="ECO:0007669"/>
    <property type="project" value="UniProtKB-KW"/>
</dbReference>
<dbReference type="InterPro" id="IPR017441">
    <property type="entry name" value="Protein_kinase_ATP_BS"/>
</dbReference>
<dbReference type="Pfam" id="PF00069">
    <property type="entry name" value="Pkinase"/>
    <property type="match status" value="1"/>
</dbReference>
<dbReference type="InterPro" id="IPR008271">
    <property type="entry name" value="Ser/Thr_kinase_AS"/>
</dbReference>
<dbReference type="PANTHER" id="PTHR43289:SF6">
    <property type="entry name" value="SERINE_THREONINE-PROTEIN KINASE NEKL-3"/>
    <property type="match status" value="1"/>
</dbReference>
<dbReference type="PROSITE" id="PS00107">
    <property type="entry name" value="PROTEIN_KINASE_ATP"/>
    <property type="match status" value="1"/>
</dbReference>
<protein>
    <submittedName>
        <fullName evidence="8">Serine/threonine protein kinase</fullName>
    </submittedName>
</protein>
<gene>
    <name evidence="8" type="ORF">AKJ09_09623</name>
</gene>
<dbReference type="KEGG" id="llu:AKJ09_09623"/>
<evidence type="ECO:0000256" key="3">
    <source>
        <dbReference type="ARBA" id="ARBA00022777"/>
    </source>
</evidence>
<dbReference type="InterPro" id="IPR000719">
    <property type="entry name" value="Prot_kinase_dom"/>
</dbReference>
<keyword evidence="3 8" id="KW-0418">Kinase</keyword>
<dbReference type="AlphaFoldDB" id="A0A0K1QC00"/>
<dbReference type="SMART" id="SM00220">
    <property type="entry name" value="S_TKc"/>
    <property type="match status" value="1"/>
</dbReference>
<evidence type="ECO:0000256" key="1">
    <source>
        <dbReference type="ARBA" id="ARBA00022679"/>
    </source>
</evidence>